<accession>A0ABR9ULD5</accession>
<sequence length="262" mass="29171">MRRLVWISVFTSAVLVCFFTFSLALWHVPQPKTKPISNIAGSWGQPANSQAIATSVEAQLFSNSQSAYQPNYEVVPVHPTNYGARLTTDINGVPVTNQPIVVLHETVSSAASTVNFFQTPHYNERQQASYHALIKLNGTVVYLVPPEYRAFGAGNSVFDGTSGPEAVKTHANFPPSVNNFAYHVALETPPSGRNNARRHSGYTEEQYRSLAWLIAQSSVPDNRITTHRAVDRSGTRIDPRSFNLNKFLQILRTNRQQEKRST</sequence>
<dbReference type="SMART" id="SM00644">
    <property type="entry name" value="Ami_2"/>
    <property type="match status" value="1"/>
</dbReference>
<dbReference type="InterPro" id="IPR051206">
    <property type="entry name" value="NAMLAA_amidase_2"/>
</dbReference>
<dbReference type="Pfam" id="PF01510">
    <property type="entry name" value="Amidase_2"/>
    <property type="match status" value="1"/>
</dbReference>
<reference evidence="6 7" key="1">
    <citation type="submission" date="2020-10" db="EMBL/GenBank/DDBJ databases">
        <authorList>
            <person name="Castelo-Branco R."/>
            <person name="Eusebio N."/>
            <person name="Adriana R."/>
            <person name="Vieira A."/>
            <person name="Brugerolle De Fraissinette N."/>
            <person name="Rezende De Castro R."/>
            <person name="Schneider M.P."/>
            <person name="Vasconcelos V."/>
            <person name="Leao P.N."/>
        </authorList>
    </citation>
    <scope>NUCLEOTIDE SEQUENCE [LARGE SCALE GENOMIC DNA]</scope>
    <source>
        <strain evidence="6 7">LEGE 06123</strain>
    </source>
</reference>
<organism evidence="6 7">
    <name type="scientific">Gloeocapsopsis crepidinum LEGE 06123</name>
    <dbReference type="NCBI Taxonomy" id="588587"/>
    <lineage>
        <taxon>Bacteria</taxon>
        <taxon>Bacillati</taxon>
        <taxon>Cyanobacteriota</taxon>
        <taxon>Cyanophyceae</taxon>
        <taxon>Oscillatoriophycideae</taxon>
        <taxon>Chroococcales</taxon>
        <taxon>Chroococcaceae</taxon>
        <taxon>Gloeocapsopsis</taxon>
    </lineage>
</organism>
<evidence type="ECO:0000259" key="5">
    <source>
        <dbReference type="SMART" id="SM00644"/>
    </source>
</evidence>
<evidence type="ECO:0000256" key="1">
    <source>
        <dbReference type="ARBA" id="ARBA00001561"/>
    </source>
</evidence>
<feature type="domain" description="N-acetylmuramoyl-L-alanine amidase" evidence="5">
    <location>
        <begin position="87"/>
        <end position="240"/>
    </location>
</feature>
<dbReference type="EMBL" id="JADEWN010000003">
    <property type="protein sequence ID" value="MBE9189087.1"/>
    <property type="molecule type" value="Genomic_DNA"/>
</dbReference>
<dbReference type="CDD" id="cd06583">
    <property type="entry name" value="PGRP"/>
    <property type="match status" value="1"/>
</dbReference>
<dbReference type="InterPro" id="IPR036505">
    <property type="entry name" value="Amidase/PGRP_sf"/>
</dbReference>
<name>A0ABR9ULD5_9CHRO</name>
<dbReference type="PANTHER" id="PTHR30417:SF1">
    <property type="entry name" value="N-ACETYLMURAMOYL-L-ALANINE AMIDASE AMID"/>
    <property type="match status" value="1"/>
</dbReference>
<dbReference type="EC" id="3.5.1.28" evidence="2"/>
<keyword evidence="7" id="KW-1185">Reference proteome</keyword>
<keyword evidence="4" id="KW-0961">Cell wall biogenesis/degradation</keyword>
<dbReference type="RefSeq" id="WP_193930205.1">
    <property type="nucleotide sequence ID" value="NZ_CAWPMZ010000072.1"/>
</dbReference>
<evidence type="ECO:0000256" key="2">
    <source>
        <dbReference type="ARBA" id="ARBA00011901"/>
    </source>
</evidence>
<proteinExistence type="predicted"/>
<evidence type="ECO:0000313" key="7">
    <source>
        <dbReference type="Proteomes" id="UP000651156"/>
    </source>
</evidence>
<evidence type="ECO:0000313" key="6">
    <source>
        <dbReference type="EMBL" id="MBE9189087.1"/>
    </source>
</evidence>
<dbReference type="SUPFAM" id="SSF55846">
    <property type="entry name" value="N-acetylmuramoyl-L-alanine amidase-like"/>
    <property type="match status" value="1"/>
</dbReference>
<evidence type="ECO:0000256" key="3">
    <source>
        <dbReference type="ARBA" id="ARBA00022801"/>
    </source>
</evidence>
<protein>
    <recommendedName>
        <fullName evidence="2">N-acetylmuramoyl-L-alanine amidase</fullName>
        <ecNumber evidence="2">3.5.1.28</ecNumber>
    </recommendedName>
</protein>
<evidence type="ECO:0000256" key="4">
    <source>
        <dbReference type="ARBA" id="ARBA00023316"/>
    </source>
</evidence>
<comment type="catalytic activity">
    <reaction evidence="1">
        <text>Hydrolyzes the link between N-acetylmuramoyl residues and L-amino acid residues in certain cell-wall glycopeptides.</text>
        <dbReference type="EC" id="3.5.1.28"/>
    </reaction>
</comment>
<dbReference type="Proteomes" id="UP000651156">
    <property type="component" value="Unassembled WGS sequence"/>
</dbReference>
<keyword evidence="3" id="KW-0378">Hydrolase</keyword>
<dbReference type="Gene3D" id="3.40.80.10">
    <property type="entry name" value="Peptidoglycan recognition protein-like"/>
    <property type="match status" value="1"/>
</dbReference>
<dbReference type="InterPro" id="IPR002502">
    <property type="entry name" value="Amidase_domain"/>
</dbReference>
<gene>
    <name evidence="6" type="ORF">IQ230_01635</name>
</gene>
<comment type="caution">
    <text evidence="6">The sequence shown here is derived from an EMBL/GenBank/DDBJ whole genome shotgun (WGS) entry which is preliminary data.</text>
</comment>
<dbReference type="PANTHER" id="PTHR30417">
    <property type="entry name" value="N-ACETYLMURAMOYL-L-ALANINE AMIDASE AMID"/>
    <property type="match status" value="1"/>
</dbReference>